<feature type="compositionally biased region" description="Polar residues" evidence="1">
    <location>
        <begin position="291"/>
        <end position="302"/>
    </location>
</feature>
<feature type="region of interest" description="Disordered" evidence="1">
    <location>
        <begin position="288"/>
        <end position="307"/>
    </location>
</feature>
<gene>
    <name evidence="2" type="ORF">PR048_016741</name>
</gene>
<organism evidence="2 3">
    <name type="scientific">Dryococelus australis</name>
    <dbReference type="NCBI Taxonomy" id="614101"/>
    <lineage>
        <taxon>Eukaryota</taxon>
        <taxon>Metazoa</taxon>
        <taxon>Ecdysozoa</taxon>
        <taxon>Arthropoda</taxon>
        <taxon>Hexapoda</taxon>
        <taxon>Insecta</taxon>
        <taxon>Pterygota</taxon>
        <taxon>Neoptera</taxon>
        <taxon>Polyneoptera</taxon>
        <taxon>Phasmatodea</taxon>
        <taxon>Verophasmatodea</taxon>
        <taxon>Anareolatae</taxon>
        <taxon>Phasmatidae</taxon>
        <taxon>Eurycanthinae</taxon>
        <taxon>Dryococelus</taxon>
    </lineage>
</organism>
<evidence type="ECO:0000256" key="1">
    <source>
        <dbReference type="SAM" id="MobiDB-lite"/>
    </source>
</evidence>
<keyword evidence="3" id="KW-1185">Reference proteome</keyword>
<reference evidence="2 3" key="1">
    <citation type="submission" date="2023-02" db="EMBL/GenBank/DDBJ databases">
        <title>LHISI_Scaffold_Assembly.</title>
        <authorList>
            <person name="Stuart O.P."/>
            <person name="Cleave R."/>
            <person name="Magrath M.J.L."/>
            <person name="Mikheyev A.S."/>
        </authorList>
    </citation>
    <scope>NUCLEOTIDE SEQUENCE [LARGE SCALE GENOMIC DNA]</scope>
    <source>
        <strain evidence="2">Daus_M_001</strain>
        <tissue evidence="2">Leg muscle</tissue>
    </source>
</reference>
<dbReference type="EMBL" id="JARBHB010000006">
    <property type="protein sequence ID" value="KAJ8880275.1"/>
    <property type="molecule type" value="Genomic_DNA"/>
</dbReference>
<proteinExistence type="predicted"/>
<name>A0ABQ9H7K0_9NEOP</name>
<protein>
    <submittedName>
        <fullName evidence="2">Uncharacterized protein</fullName>
    </submittedName>
</protein>
<accession>A0ABQ9H7K0</accession>
<feature type="region of interest" description="Disordered" evidence="1">
    <location>
        <begin position="1"/>
        <end position="28"/>
    </location>
</feature>
<sequence>MKGGGGTGDPRENPLTNGIVRDPGRGLNPDHLVKRVRPSPQQLVRGPRSTDTELLIGACDLPTSQLVVPKFRGPTLRDHSPNAAFVGVRRSCPKLFILLAYKRAQKISFRATSPEHIWHSFTPLKSLPSAPLPRTRRQITQNSIPGKRSRETYQGKLPIACPVNLTLRAAPNLRKYEPLPGSHLICTVQDHDGNTARLARTSDKALGVRVHVARIAPSLLDLGVRQKTIIFRTHPARRERARATAEPTEGTMRQCRAANVCNHFQQEELPLAPHPIKNTGATAAERLARSPPTQANRVQSPAGSPDFRNWESCRTMRLFFGFSRGSPGPPPPPLHFGAAPYPLQSPSPALKTSLLRAAHISSLTSLVKNTDTLSRI</sequence>
<evidence type="ECO:0000313" key="3">
    <source>
        <dbReference type="Proteomes" id="UP001159363"/>
    </source>
</evidence>
<comment type="caution">
    <text evidence="2">The sequence shown here is derived from an EMBL/GenBank/DDBJ whole genome shotgun (WGS) entry which is preliminary data.</text>
</comment>
<dbReference type="Proteomes" id="UP001159363">
    <property type="component" value="Chromosome 5"/>
</dbReference>
<evidence type="ECO:0000313" key="2">
    <source>
        <dbReference type="EMBL" id="KAJ8880275.1"/>
    </source>
</evidence>